<comment type="PTM">
    <text evidence="6 7">An intermediate of this reaction is the autophosphorylated ppk in which a phosphate is covalently linked to a histidine residue through a N-P bond.</text>
</comment>
<dbReference type="SUPFAM" id="SSF56024">
    <property type="entry name" value="Phospholipase D/nuclease"/>
    <property type="match status" value="2"/>
</dbReference>
<dbReference type="NCBIfam" id="NF003921">
    <property type="entry name" value="PRK05443.2-2"/>
    <property type="match status" value="1"/>
</dbReference>
<dbReference type="STRING" id="692418.SAMN04488029_2043"/>
<feature type="binding site" evidence="6">
    <location>
        <position position="383"/>
    </location>
    <ligand>
        <name>Mg(2+)</name>
        <dbReference type="ChEBI" id="CHEBI:18420"/>
    </ligand>
</feature>
<sequence length="698" mass="81959">MEANQNTEQQTQEVVNTYFNRDLSWLTFNYRVLKEAESSEVPLFERLRFLAIYSSNQDEFFRVRVANIRRLVEIGKKKINRALDIEPDELLDKIHARIQIQLDEYGSALRNNVLKELEKNGIFILTPEQLNEDQRASCLYYFKTKVLSFLQPYHFDRAIREPFLNNRELYFALKLRSKYSQGIKFAFLNIPSNRLPRFFKIPSPTFQFHYIFLDDIVAMHLDFVFPDYEILECKSIKMNKDADLNIEDEFSGDLVEKIQKQIQKRNLGTPSRFLFDKTMSPELLENFQDVFHLSEDDLVSGGRYHSLFDFMDFPNPVGGSLEFEAQEPLRNHKIDRHRSIFTAIDESDQMLHFPYHSYNYILQFFNQAAIDPHVAEIKVAFYRMASDSLIGNALISAAKNGKKVTVFIELKARFDEENNLLWAEKMQKEGIRIIYSIPGLKVHAKVALVKKKTDEGTNKIYCFFGTGNLNEKTASIYCDHGLLTCHSKMGEELDELFKYLYKRKQPKPFKHLLVSQFNIVEAFNVLIQREINHVKKGKEGRIIIKLNNIEERGMIDKLYEASRAGVKIEMIVRSICCLIPGIPDMSENITVRRIVGRYLEHSRVFWFNNNGKDELFMGSADWMKRNLKSRVEVTFPIYDQELKQEVKEILNLQLQDNTKAVTLDEKQNNIRVERKKGEKLYQAQVDTYQMVKKWEENS</sequence>
<dbReference type="Gene3D" id="1.20.58.310">
    <property type="entry name" value="Polyphosphate kinase N-terminal domain"/>
    <property type="match status" value="1"/>
</dbReference>
<keyword evidence="13" id="KW-1185">Reference proteome</keyword>
<keyword evidence="3 6" id="KW-0547">Nucleotide-binding</keyword>
<dbReference type="RefSeq" id="WP_084372719.1">
    <property type="nucleotide sequence ID" value="NZ_FWYF01000002.1"/>
</dbReference>
<protein>
    <recommendedName>
        <fullName evidence="6 7">Polyphosphate kinase</fullName>
        <ecNumber evidence="6 7">2.7.4.1</ecNumber>
    </recommendedName>
    <alternativeName>
        <fullName evidence="6">ATP-polyphosphate phosphotransferase</fullName>
    </alternativeName>
    <alternativeName>
        <fullName evidence="6">Polyphosphoric acid kinase</fullName>
    </alternativeName>
</protein>
<dbReference type="GO" id="GO:0006799">
    <property type="term" value="P:polyphosphate biosynthetic process"/>
    <property type="evidence" value="ECO:0007669"/>
    <property type="project" value="UniProtKB-UniRule"/>
</dbReference>
<proteinExistence type="inferred from homology"/>
<feature type="binding site" evidence="6">
    <location>
        <position position="573"/>
    </location>
    <ligand>
        <name>ATP</name>
        <dbReference type="ChEBI" id="CHEBI:30616"/>
    </ligand>
</feature>
<dbReference type="InterPro" id="IPR003414">
    <property type="entry name" value="PP_kinase"/>
</dbReference>
<dbReference type="InterPro" id="IPR024953">
    <property type="entry name" value="PP_kinase_middle"/>
</dbReference>
<reference evidence="12 13" key="1">
    <citation type="submission" date="2017-04" db="EMBL/GenBank/DDBJ databases">
        <authorList>
            <person name="Afonso C.L."/>
            <person name="Miller P.J."/>
            <person name="Scott M.A."/>
            <person name="Spackman E."/>
            <person name="Goraichik I."/>
            <person name="Dimitrov K.M."/>
            <person name="Suarez D.L."/>
            <person name="Swayne D.E."/>
        </authorList>
    </citation>
    <scope>NUCLEOTIDE SEQUENCE [LARGE SCALE GENOMIC DNA]</scope>
    <source>
        <strain evidence="12 13">DSM 26133</strain>
    </source>
</reference>
<dbReference type="AlphaFoldDB" id="A0A1W2GE04"/>
<dbReference type="SUPFAM" id="SSF140356">
    <property type="entry name" value="PPK N-terminal domain-like"/>
    <property type="match status" value="1"/>
</dbReference>
<dbReference type="NCBIfam" id="TIGR03705">
    <property type="entry name" value="poly_P_kin"/>
    <property type="match status" value="1"/>
</dbReference>
<keyword evidence="6" id="KW-0460">Magnesium</keyword>
<keyword evidence="1 6" id="KW-0597">Phosphoprotein</keyword>
<dbReference type="InterPro" id="IPR041108">
    <property type="entry name" value="PP_kinase_C_1"/>
</dbReference>
<dbReference type="GO" id="GO:0009358">
    <property type="term" value="C:polyphosphate kinase complex"/>
    <property type="evidence" value="ECO:0007669"/>
    <property type="project" value="InterPro"/>
</dbReference>
<dbReference type="Gene3D" id="3.30.1840.10">
    <property type="entry name" value="Polyphosphate kinase middle domain"/>
    <property type="match status" value="1"/>
</dbReference>
<comment type="cofactor">
    <cofactor evidence="6">
        <name>Mg(2+)</name>
        <dbReference type="ChEBI" id="CHEBI:18420"/>
    </cofactor>
</comment>
<comment type="function">
    <text evidence="6 7">Catalyzes the reversible transfer of the terminal phosphate of ATP to form a long-chain polyphosphate (polyP).</text>
</comment>
<feature type="binding site" evidence="6">
    <location>
        <position position="477"/>
    </location>
    <ligand>
        <name>ATP</name>
        <dbReference type="ChEBI" id="CHEBI:30616"/>
    </ligand>
</feature>
<evidence type="ECO:0000256" key="6">
    <source>
        <dbReference type="HAMAP-Rule" id="MF_00347"/>
    </source>
</evidence>
<evidence type="ECO:0000313" key="12">
    <source>
        <dbReference type="EMBL" id="SMD34496.1"/>
    </source>
</evidence>
<evidence type="ECO:0000259" key="9">
    <source>
        <dbReference type="Pfam" id="PF13089"/>
    </source>
</evidence>
<dbReference type="EC" id="2.7.4.1" evidence="6 7"/>
<dbReference type="EMBL" id="FWYF01000002">
    <property type="protein sequence ID" value="SMD34496.1"/>
    <property type="molecule type" value="Genomic_DNA"/>
</dbReference>
<gene>
    <name evidence="6" type="primary">ppk</name>
    <name evidence="12" type="ORF">SAMN04488029_2043</name>
</gene>
<comment type="catalytic activity">
    <reaction evidence="6 7">
        <text>[phosphate](n) + ATP = [phosphate](n+1) + ADP</text>
        <dbReference type="Rhea" id="RHEA:19573"/>
        <dbReference type="Rhea" id="RHEA-COMP:9859"/>
        <dbReference type="Rhea" id="RHEA-COMP:14280"/>
        <dbReference type="ChEBI" id="CHEBI:16838"/>
        <dbReference type="ChEBI" id="CHEBI:30616"/>
        <dbReference type="ChEBI" id="CHEBI:456216"/>
        <dbReference type="EC" id="2.7.4.1"/>
    </reaction>
</comment>
<dbReference type="Pfam" id="PF02503">
    <property type="entry name" value="PP_kinase"/>
    <property type="match status" value="1"/>
</dbReference>
<evidence type="ECO:0000256" key="3">
    <source>
        <dbReference type="ARBA" id="ARBA00022741"/>
    </source>
</evidence>
<keyword evidence="4 6" id="KW-0418">Kinase</keyword>
<feature type="domain" description="Polyphosphate kinase middle" evidence="8">
    <location>
        <begin position="134"/>
        <end position="313"/>
    </location>
</feature>
<feature type="active site" description="Phosphohistidine intermediate" evidence="6">
    <location>
        <position position="443"/>
    </location>
</feature>
<dbReference type="InterPro" id="IPR025200">
    <property type="entry name" value="PPK_C_dom2"/>
</dbReference>
<feature type="domain" description="Polyphosphate kinase C-terminal" evidence="10">
    <location>
        <begin position="512"/>
        <end position="684"/>
    </location>
</feature>
<feature type="binding site" evidence="6">
    <location>
        <position position="601"/>
    </location>
    <ligand>
        <name>ATP</name>
        <dbReference type="ChEBI" id="CHEBI:30616"/>
    </ligand>
</feature>
<dbReference type="InterPro" id="IPR025198">
    <property type="entry name" value="PPK_N_dom"/>
</dbReference>
<evidence type="ECO:0000256" key="7">
    <source>
        <dbReference type="RuleBase" id="RU003800"/>
    </source>
</evidence>
<accession>A0A1W2GE04</accession>
<dbReference type="InterPro" id="IPR036830">
    <property type="entry name" value="PP_kinase_middle_dom_sf"/>
</dbReference>
<dbReference type="Pfam" id="PF17941">
    <property type="entry name" value="PP_kinase_C_1"/>
    <property type="match status" value="1"/>
</dbReference>
<feature type="binding site" evidence="6">
    <location>
        <position position="413"/>
    </location>
    <ligand>
        <name>Mg(2+)</name>
        <dbReference type="ChEBI" id="CHEBI:18420"/>
    </ligand>
</feature>
<feature type="domain" description="Polyphosphate kinase N-terminal" evidence="9">
    <location>
        <begin position="18"/>
        <end position="124"/>
    </location>
</feature>
<dbReference type="PANTHER" id="PTHR30218">
    <property type="entry name" value="POLYPHOSPHATE KINASE"/>
    <property type="match status" value="1"/>
</dbReference>
<evidence type="ECO:0000259" key="11">
    <source>
        <dbReference type="Pfam" id="PF17941"/>
    </source>
</evidence>
<organism evidence="12 13">
    <name type="scientific">Reichenbachiella faecimaris</name>
    <dbReference type="NCBI Taxonomy" id="692418"/>
    <lineage>
        <taxon>Bacteria</taxon>
        <taxon>Pseudomonadati</taxon>
        <taxon>Bacteroidota</taxon>
        <taxon>Cytophagia</taxon>
        <taxon>Cytophagales</taxon>
        <taxon>Reichenbachiellaceae</taxon>
        <taxon>Reichenbachiella</taxon>
    </lineage>
</organism>
<dbReference type="GO" id="GO:0008976">
    <property type="term" value="F:polyphosphate kinase activity"/>
    <property type="evidence" value="ECO:0007669"/>
    <property type="project" value="UniProtKB-UniRule"/>
</dbReference>
<dbReference type="PANTHER" id="PTHR30218:SF0">
    <property type="entry name" value="POLYPHOSPHATE KINASE"/>
    <property type="match status" value="1"/>
</dbReference>
<dbReference type="Proteomes" id="UP000192472">
    <property type="component" value="Unassembled WGS sequence"/>
</dbReference>
<dbReference type="InterPro" id="IPR036832">
    <property type="entry name" value="PPK_N_dom_sf"/>
</dbReference>
<evidence type="ECO:0000256" key="4">
    <source>
        <dbReference type="ARBA" id="ARBA00022777"/>
    </source>
</evidence>
<evidence type="ECO:0000256" key="1">
    <source>
        <dbReference type="ARBA" id="ARBA00022553"/>
    </source>
</evidence>
<keyword evidence="2 6" id="KW-0808">Transferase</keyword>
<feature type="binding site" evidence="6">
    <location>
        <position position="56"/>
    </location>
    <ligand>
        <name>ATP</name>
        <dbReference type="ChEBI" id="CHEBI:30616"/>
    </ligand>
</feature>
<dbReference type="PIRSF" id="PIRSF015589">
    <property type="entry name" value="PP_kinase"/>
    <property type="match status" value="1"/>
</dbReference>
<dbReference type="NCBIfam" id="NF003917">
    <property type="entry name" value="PRK05443.1-1"/>
    <property type="match status" value="1"/>
</dbReference>
<name>A0A1W2GE04_REIFA</name>
<dbReference type="CDD" id="cd09167">
    <property type="entry name" value="PLDc_EcPPK1_C2_like"/>
    <property type="match status" value="1"/>
</dbReference>
<evidence type="ECO:0000256" key="2">
    <source>
        <dbReference type="ARBA" id="ARBA00022679"/>
    </source>
</evidence>
<dbReference type="Pfam" id="PF13090">
    <property type="entry name" value="PP_kinase_C"/>
    <property type="match status" value="1"/>
</dbReference>
<keyword evidence="5 6" id="KW-0067">ATP-binding</keyword>
<dbReference type="GO" id="GO:0046872">
    <property type="term" value="F:metal ion binding"/>
    <property type="evidence" value="ECO:0007669"/>
    <property type="project" value="UniProtKB-KW"/>
</dbReference>
<comment type="similarity">
    <text evidence="6 7">Belongs to the polyphosphate kinase 1 (PPK1) family.</text>
</comment>
<evidence type="ECO:0000259" key="8">
    <source>
        <dbReference type="Pfam" id="PF02503"/>
    </source>
</evidence>
<feature type="domain" description="Polyphosphate kinase C-terminal" evidence="11">
    <location>
        <begin position="339"/>
        <end position="505"/>
    </location>
</feature>
<dbReference type="OrthoDB" id="9761456at2"/>
<dbReference type="GO" id="GO:0005524">
    <property type="term" value="F:ATP binding"/>
    <property type="evidence" value="ECO:0007669"/>
    <property type="project" value="UniProtKB-KW"/>
</dbReference>
<evidence type="ECO:0000313" key="13">
    <source>
        <dbReference type="Proteomes" id="UP000192472"/>
    </source>
</evidence>
<dbReference type="Gene3D" id="3.30.870.10">
    <property type="entry name" value="Endonuclease Chain A"/>
    <property type="match status" value="2"/>
</dbReference>
<evidence type="ECO:0000256" key="5">
    <source>
        <dbReference type="ARBA" id="ARBA00022840"/>
    </source>
</evidence>
<dbReference type="Pfam" id="PF13089">
    <property type="entry name" value="PP_kinase_N"/>
    <property type="match status" value="1"/>
</dbReference>
<dbReference type="CDD" id="cd09164">
    <property type="entry name" value="PLDc_EcPPK1_C1_like"/>
    <property type="match status" value="1"/>
</dbReference>
<dbReference type="SUPFAM" id="SSF143724">
    <property type="entry name" value="PHP14-like"/>
    <property type="match status" value="1"/>
</dbReference>
<evidence type="ECO:0000259" key="10">
    <source>
        <dbReference type="Pfam" id="PF13090"/>
    </source>
</evidence>
<keyword evidence="6" id="KW-0479">Metal-binding</keyword>
<dbReference type="HAMAP" id="MF_00347">
    <property type="entry name" value="Polyphosphate_kinase"/>
    <property type="match status" value="1"/>
</dbReference>